<evidence type="ECO:0000313" key="10">
    <source>
        <dbReference type="EMBL" id="TCV00790.1"/>
    </source>
</evidence>
<dbReference type="OrthoDB" id="9809186at2"/>
<evidence type="ECO:0000256" key="4">
    <source>
        <dbReference type="ARBA" id="ARBA00022692"/>
    </source>
</evidence>
<comment type="caution">
    <text evidence="10">The sequence shown here is derived from an EMBL/GenBank/DDBJ whole genome shotgun (WGS) entry which is preliminary data.</text>
</comment>
<comment type="similarity">
    <text evidence="2">Belongs to the MotB family.</text>
</comment>
<gene>
    <name evidence="10" type="ORF">EV686_103374</name>
</gene>
<evidence type="ECO:0000256" key="6">
    <source>
        <dbReference type="ARBA" id="ARBA00023136"/>
    </source>
</evidence>
<keyword evidence="4 8" id="KW-0812">Transmembrane</keyword>
<evidence type="ECO:0000256" key="7">
    <source>
        <dbReference type="PROSITE-ProRule" id="PRU00473"/>
    </source>
</evidence>
<dbReference type="Proteomes" id="UP000294692">
    <property type="component" value="Unassembled WGS sequence"/>
</dbReference>
<dbReference type="AlphaFoldDB" id="A0A4V2VS27"/>
<feature type="domain" description="OmpA-like" evidence="9">
    <location>
        <begin position="155"/>
        <end position="275"/>
    </location>
</feature>
<dbReference type="Gene3D" id="3.30.1330.60">
    <property type="entry name" value="OmpA-like domain"/>
    <property type="match status" value="1"/>
</dbReference>
<dbReference type="Pfam" id="PF00691">
    <property type="entry name" value="OmpA"/>
    <property type="match status" value="1"/>
</dbReference>
<dbReference type="InterPro" id="IPR050330">
    <property type="entry name" value="Bact_OuterMem_StrucFunc"/>
</dbReference>
<sequence length="315" mass="34788">MAGQDRIVIRRKKVVAGAHHGGSWKIAYADFVTAMMAFFLVMWLLSLVPRQDLKAIAEYFRMPLMEAIQGGPQADSGSSVVPGGSPSIIPNPYSLTPPIEGGGEGRTQQPQIDAERLDIERLEQLQSDLEDLIKTDPVLRHFQPQLLLDMTPDGLRVQIIDQQNRPMFATGSAQVQPYMRSILRELGPVFNRLPNSLSISGHTDALQYATGERLYSNWELSADRANAARQELVAGGMSEPKIKQVLGLASTVNLVKDNPFAAVNRRISILVLNQRAERRIDEQNEMRAGYGNVEEQLLMPAPALDDALLEQLGAP</sequence>
<keyword evidence="3" id="KW-1003">Cell membrane</keyword>
<feature type="transmembrane region" description="Helical" evidence="8">
    <location>
        <begin position="26"/>
        <end position="45"/>
    </location>
</feature>
<organism evidence="10 11">
    <name type="scientific">Paracandidimonas soli</name>
    <dbReference type="NCBI Taxonomy" id="1917182"/>
    <lineage>
        <taxon>Bacteria</taxon>
        <taxon>Pseudomonadati</taxon>
        <taxon>Pseudomonadota</taxon>
        <taxon>Betaproteobacteria</taxon>
        <taxon>Burkholderiales</taxon>
        <taxon>Alcaligenaceae</taxon>
        <taxon>Paracandidimonas</taxon>
    </lineage>
</organism>
<evidence type="ECO:0000256" key="2">
    <source>
        <dbReference type="ARBA" id="ARBA00008914"/>
    </source>
</evidence>
<dbReference type="CDD" id="cd07185">
    <property type="entry name" value="OmpA_C-like"/>
    <property type="match status" value="1"/>
</dbReference>
<dbReference type="InterPro" id="IPR006665">
    <property type="entry name" value="OmpA-like"/>
</dbReference>
<dbReference type="GO" id="GO:0005886">
    <property type="term" value="C:plasma membrane"/>
    <property type="evidence" value="ECO:0007669"/>
    <property type="project" value="UniProtKB-SubCell"/>
</dbReference>
<evidence type="ECO:0000256" key="8">
    <source>
        <dbReference type="SAM" id="Phobius"/>
    </source>
</evidence>
<reference evidence="10 11" key="1">
    <citation type="submission" date="2019-03" db="EMBL/GenBank/DDBJ databases">
        <title>Genomic Encyclopedia of Type Strains, Phase IV (KMG-IV): sequencing the most valuable type-strain genomes for metagenomic binning, comparative biology and taxonomic classification.</title>
        <authorList>
            <person name="Goeker M."/>
        </authorList>
    </citation>
    <scope>NUCLEOTIDE SEQUENCE [LARGE SCALE GENOMIC DNA]</scope>
    <source>
        <strain evidence="10 11">DSM 100048</strain>
    </source>
</reference>
<evidence type="ECO:0000313" key="11">
    <source>
        <dbReference type="Proteomes" id="UP000294692"/>
    </source>
</evidence>
<dbReference type="InterPro" id="IPR036737">
    <property type="entry name" value="OmpA-like_sf"/>
</dbReference>
<keyword evidence="6 7" id="KW-0472">Membrane</keyword>
<dbReference type="RefSeq" id="WP_132475757.1">
    <property type="nucleotide sequence ID" value="NZ_JBEBWM010000047.1"/>
</dbReference>
<evidence type="ECO:0000259" key="9">
    <source>
        <dbReference type="PROSITE" id="PS51123"/>
    </source>
</evidence>
<protein>
    <submittedName>
        <fullName evidence="10">Chemotaxis protein MotB</fullName>
    </submittedName>
</protein>
<evidence type="ECO:0000256" key="3">
    <source>
        <dbReference type="ARBA" id="ARBA00022475"/>
    </source>
</evidence>
<dbReference type="PANTHER" id="PTHR30329">
    <property type="entry name" value="STATOR ELEMENT OF FLAGELLAR MOTOR COMPLEX"/>
    <property type="match status" value="1"/>
</dbReference>
<dbReference type="EMBL" id="SMBX01000003">
    <property type="protein sequence ID" value="TCV00790.1"/>
    <property type="molecule type" value="Genomic_DNA"/>
</dbReference>
<name>A0A4V2VS27_9BURK</name>
<accession>A0A4V2VS27</accession>
<comment type="subcellular location">
    <subcellularLocation>
        <location evidence="1">Cell membrane</location>
        <topology evidence="1">Single-pass membrane protein</topology>
    </subcellularLocation>
</comment>
<dbReference type="Pfam" id="PF13677">
    <property type="entry name" value="MotB_plug"/>
    <property type="match status" value="1"/>
</dbReference>
<dbReference type="InterPro" id="IPR025713">
    <property type="entry name" value="MotB-like_N_dom"/>
</dbReference>
<dbReference type="PANTHER" id="PTHR30329:SF21">
    <property type="entry name" value="LIPOPROTEIN YIAD-RELATED"/>
    <property type="match status" value="1"/>
</dbReference>
<evidence type="ECO:0000256" key="5">
    <source>
        <dbReference type="ARBA" id="ARBA00022989"/>
    </source>
</evidence>
<dbReference type="PROSITE" id="PS51123">
    <property type="entry name" value="OMPA_2"/>
    <property type="match status" value="1"/>
</dbReference>
<dbReference type="NCBIfam" id="NF006548">
    <property type="entry name" value="PRK09041.1"/>
    <property type="match status" value="1"/>
</dbReference>
<keyword evidence="11" id="KW-1185">Reference proteome</keyword>
<evidence type="ECO:0000256" key="1">
    <source>
        <dbReference type="ARBA" id="ARBA00004162"/>
    </source>
</evidence>
<proteinExistence type="inferred from homology"/>
<dbReference type="SUPFAM" id="SSF103088">
    <property type="entry name" value="OmpA-like"/>
    <property type="match status" value="1"/>
</dbReference>
<keyword evidence="5 8" id="KW-1133">Transmembrane helix</keyword>